<keyword evidence="1" id="KW-0812">Transmembrane</keyword>
<reference evidence="2 3" key="1">
    <citation type="submission" date="2024-09" db="EMBL/GenBank/DDBJ databases">
        <authorList>
            <person name="Sun Q."/>
            <person name="Mori K."/>
        </authorList>
    </citation>
    <scope>NUCLEOTIDE SEQUENCE [LARGE SCALE GENOMIC DNA]</scope>
    <source>
        <strain evidence="2 3">CCM 7650</strain>
    </source>
</reference>
<feature type="transmembrane region" description="Helical" evidence="1">
    <location>
        <begin position="12"/>
        <end position="30"/>
    </location>
</feature>
<protein>
    <submittedName>
        <fullName evidence="2">Uncharacterized protein</fullName>
    </submittedName>
</protein>
<evidence type="ECO:0000256" key="1">
    <source>
        <dbReference type="SAM" id="Phobius"/>
    </source>
</evidence>
<evidence type="ECO:0000313" key="3">
    <source>
        <dbReference type="Proteomes" id="UP001589797"/>
    </source>
</evidence>
<name>A0ABV6FW51_9BACT</name>
<comment type="caution">
    <text evidence="2">The sequence shown here is derived from an EMBL/GenBank/DDBJ whole genome shotgun (WGS) entry which is preliminary data.</text>
</comment>
<keyword evidence="1" id="KW-0472">Membrane</keyword>
<keyword evidence="1" id="KW-1133">Transmembrane helix</keyword>
<keyword evidence="3" id="KW-1185">Reference proteome</keyword>
<dbReference type="EMBL" id="JBHLWI010000043">
    <property type="protein sequence ID" value="MFC0264110.1"/>
    <property type="molecule type" value="Genomic_DNA"/>
</dbReference>
<dbReference type="Proteomes" id="UP001589797">
    <property type="component" value="Unassembled WGS sequence"/>
</dbReference>
<evidence type="ECO:0000313" key="2">
    <source>
        <dbReference type="EMBL" id="MFC0264110.1"/>
    </source>
</evidence>
<organism evidence="2 3">
    <name type="scientific">Fontibacter flavus</name>
    <dbReference type="NCBI Taxonomy" id="654838"/>
    <lineage>
        <taxon>Bacteria</taxon>
        <taxon>Pseudomonadati</taxon>
        <taxon>Bacteroidota</taxon>
        <taxon>Cytophagia</taxon>
        <taxon>Cytophagales</taxon>
        <taxon>Cyclobacteriaceae</taxon>
        <taxon>Fontibacter</taxon>
    </lineage>
</organism>
<dbReference type="RefSeq" id="WP_382388618.1">
    <property type="nucleotide sequence ID" value="NZ_JBHLWI010000043.1"/>
</dbReference>
<dbReference type="PROSITE" id="PS51257">
    <property type="entry name" value="PROKAR_LIPOPROTEIN"/>
    <property type="match status" value="1"/>
</dbReference>
<gene>
    <name evidence="2" type="ORF">ACFFIP_15560</name>
</gene>
<sequence length="210" mass="23681">MLKPSNPLNFSHLFSAICLPFSAVLILALLSASCGKDKGTTLEQVSEEISNQETTWLMKLMEKELLNDGDYLQMIPDQLIGFPMRNSRSYPGLKGVYAVYSNSEDSDRPHVVLQVIDGAGHHQFQHVNAVFKMLEMDLSESSEEIQASTMTYKGNRVLAKSILKKDQDKMDSEIEFIKDQRYHVTLTGHDLSLDKLFVAVDVVVDHDFPE</sequence>
<proteinExistence type="predicted"/>
<accession>A0ABV6FW51</accession>